<feature type="region of interest" description="Disordered" evidence="1">
    <location>
        <begin position="1"/>
        <end position="153"/>
    </location>
</feature>
<dbReference type="EMBL" id="JANPWB010000014">
    <property type="protein sequence ID" value="KAJ1101976.1"/>
    <property type="molecule type" value="Genomic_DNA"/>
</dbReference>
<feature type="compositionally biased region" description="Polar residues" evidence="1">
    <location>
        <begin position="127"/>
        <end position="136"/>
    </location>
</feature>
<accession>A0AAV7MDZ1</accession>
<feature type="compositionally biased region" description="Basic and acidic residues" evidence="1">
    <location>
        <begin position="66"/>
        <end position="86"/>
    </location>
</feature>
<evidence type="ECO:0000256" key="1">
    <source>
        <dbReference type="SAM" id="MobiDB-lite"/>
    </source>
</evidence>
<proteinExistence type="predicted"/>
<gene>
    <name evidence="2" type="ORF">NDU88_007037</name>
</gene>
<comment type="caution">
    <text evidence="2">The sequence shown here is derived from an EMBL/GenBank/DDBJ whole genome shotgun (WGS) entry which is preliminary data.</text>
</comment>
<keyword evidence="3" id="KW-1185">Reference proteome</keyword>
<feature type="compositionally biased region" description="Basic and acidic residues" evidence="1">
    <location>
        <begin position="97"/>
        <end position="111"/>
    </location>
</feature>
<feature type="compositionally biased region" description="Basic and acidic residues" evidence="1">
    <location>
        <begin position="28"/>
        <end position="41"/>
    </location>
</feature>
<dbReference type="AlphaFoldDB" id="A0AAV7MDZ1"/>
<organism evidence="2 3">
    <name type="scientific">Pleurodeles waltl</name>
    <name type="common">Iberian ribbed newt</name>
    <dbReference type="NCBI Taxonomy" id="8319"/>
    <lineage>
        <taxon>Eukaryota</taxon>
        <taxon>Metazoa</taxon>
        <taxon>Chordata</taxon>
        <taxon>Craniata</taxon>
        <taxon>Vertebrata</taxon>
        <taxon>Euteleostomi</taxon>
        <taxon>Amphibia</taxon>
        <taxon>Batrachia</taxon>
        <taxon>Caudata</taxon>
        <taxon>Salamandroidea</taxon>
        <taxon>Salamandridae</taxon>
        <taxon>Pleurodelinae</taxon>
        <taxon>Pleurodeles</taxon>
    </lineage>
</organism>
<feature type="non-terminal residue" evidence="2">
    <location>
        <position position="1"/>
    </location>
</feature>
<evidence type="ECO:0000313" key="3">
    <source>
        <dbReference type="Proteomes" id="UP001066276"/>
    </source>
</evidence>
<reference evidence="2" key="1">
    <citation type="journal article" date="2022" name="bioRxiv">
        <title>Sequencing and chromosome-scale assembly of the giantPleurodeles waltlgenome.</title>
        <authorList>
            <person name="Brown T."/>
            <person name="Elewa A."/>
            <person name="Iarovenko S."/>
            <person name="Subramanian E."/>
            <person name="Araus A.J."/>
            <person name="Petzold A."/>
            <person name="Susuki M."/>
            <person name="Suzuki K.-i.T."/>
            <person name="Hayashi T."/>
            <person name="Toyoda A."/>
            <person name="Oliveira C."/>
            <person name="Osipova E."/>
            <person name="Leigh N.D."/>
            <person name="Simon A."/>
            <person name="Yun M.H."/>
        </authorList>
    </citation>
    <scope>NUCLEOTIDE SEQUENCE</scope>
    <source>
        <strain evidence="2">20211129_DDA</strain>
        <tissue evidence="2">Liver</tissue>
    </source>
</reference>
<name>A0AAV7MDZ1_PLEWA</name>
<evidence type="ECO:0000313" key="2">
    <source>
        <dbReference type="EMBL" id="KAJ1101976.1"/>
    </source>
</evidence>
<dbReference type="Proteomes" id="UP001066276">
    <property type="component" value="Chromosome 10"/>
</dbReference>
<feature type="compositionally biased region" description="Low complexity" evidence="1">
    <location>
        <begin position="112"/>
        <end position="126"/>
    </location>
</feature>
<sequence length="153" mass="17090">RGTPAVCWYRRQVSSRQRQQGQSPDIRASTRDVRGTAERECTVLSPQIRVLNPEETQRGQRRQRRRDPTSEHPQETTEAQQRERECTVFSLQIRVLNPEETRGTEETRPDIRAATGGLRAAGLDTLSPPSSETAQTAGAPVLGCPPESLLHPP</sequence>
<protein>
    <submittedName>
        <fullName evidence="2">Uncharacterized protein</fullName>
    </submittedName>
</protein>
<feature type="non-terminal residue" evidence="2">
    <location>
        <position position="153"/>
    </location>
</feature>
<feature type="compositionally biased region" description="Low complexity" evidence="1">
    <location>
        <begin position="10"/>
        <end position="23"/>
    </location>
</feature>